<dbReference type="AlphaFoldDB" id="A0A0J8A9P3"/>
<evidence type="ECO:0000256" key="2">
    <source>
        <dbReference type="ARBA" id="ARBA00005262"/>
    </source>
</evidence>
<comment type="similarity">
    <text evidence="2">Belongs to the chromate ion transporter (CHR) (TC 2.A.51) family.</text>
</comment>
<dbReference type="InterPro" id="IPR014047">
    <property type="entry name" value="Chr_Tranpt_l_chain"/>
</dbReference>
<evidence type="ECO:0000256" key="5">
    <source>
        <dbReference type="ARBA" id="ARBA00022989"/>
    </source>
</evidence>
<keyword evidence="4 7" id="KW-0812">Transmembrane</keyword>
<reference evidence="8 9" key="1">
    <citation type="journal article" date="2015" name="G3 (Bethesda)">
        <title>Insights into Ongoing Evolution of the Hexachlorocyclohexane Catabolic Pathway from Comparative Genomics of Ten Sphingomonadaceae Strains.</title>
        <authorList>
            <person name="Pearce S.L."/>
            <person name="Oakeshott J.G."/>
            <person name="Pandey G."/>
        </authorList>
    </citation>
    <scope>NUCLEOTIDE SEQUENCE [LARGE SCALE GENOMIC DNA]</scope>
    <source>
        <strain evidence="8 9">LL02</strain>
    </source>
</reference>
<dbReference type="RefSeq" id="WP_236711351.1">
    <property type="nucleotide sequence ID" value="NZ_KQ130457.1"/>
</dbReference>
<keyword evidence="5 7" id="KW-1133">Transmembrane helix</keyword>
<protein>
    <submittedName>
        <fullName evidence="8">Chromate transporter</fullName>
    </submittedName>
</protein>
<feature type="transmembrane region" description="Helical" evidence="7">
    <location>
        <begin position="300"/>
        <end position="318"/>
    </location>
</feature>
<evidence type="ECO:0000256" key="3">
    <source>
        <dbReference type="ARBA" id="ARBA00022475"/>
    </source>
</evidence>
<comment type="caution">
    <text evidence="8">The sequence shown here is derived from an EMBL/GenBank/DDBJ whole genome shotgun (WGS) entry which is preliminary data.</text>
</comment>
<dbReference type="PIRSF" id="PIRSF004810">
    <property type="entry name" value="ChrA"/>
    <property type="match status" value="1"/>
</dbReference>
<dbReference type="InterPro" id="IPR003370">
    <property type="entry name" value="Chromate_transpt"/>
</dbReference>
<comment type="subcellular location">
    <subcellularLocation>
        <location evidence="1">Cell membrane</location>
        <topology evidence="1">Multi-pass membrane protein</topology>
    </subcellularLocation>
</comment>
<dbReference type="GO" id="GO:0015109">
    <property type="term" value="F:chromate transmembrane transporter activity"/>
    <property type="evidence" value="ECO:0007669"/>
    <property type="project" value="InterPro"/>
</dbReference>
<feature type="transmembrane region" description="Helical" evidence="7">
    <location>
        <begin position="196"/>
        <end position="218"/>
    </location>
</feature>
<feature type="transmembrane region" description="Helical" evidence="7">
    <location>
        <begin position="330"/>
        <end position="353"/>
    </location>
</feature>
<feature type="transmembrane region" description="Helical" evidence="7">
    <location>
        <begin position="156"/>
        <end position="176"/>
    </location>
</feature>
<dbReference type="NCBIfam" id="TIGR00937">
    <property type="entry name" value="2A51"/>
    <property type="match status" value="1"/>
</dbReference>
<accession>A0A0J8A9P3</accession>
<organism evidence="8 9">
    <name type="scientific">Novosphingobium barchaimii LL02</name>
    <dbReference type="NCBI Taxonomy" id="1114963"/>
    <lineage>
        <taxon>Bacteria</taxon>
        <taxon>Pseudomonadati</taxon>
        <taxon>Pseudomonadota</taxon>
        <taxon>Alphaproteobacteria</taxon>
        <taxon>Sphingomonadales</taxon>
        <taxon>Sphingomonadaceae</taxon>
        <taxon>Novosphingobium</taxon>
    </lineage>
</organism>
<evidence type="ECO:0000256" key="6">
    <source>
        <dbReference type="ARBA" id="ARBA00023136"/>
    </source>
</evidence>
<feature type="transmembrane region" description="Helical" evidence="7">
    <location>
        <begin position="384"/>
        <end position="400"/>
    </location>
</feature>
<feature type="transmembrane region" description="Helical" evidence="7">
    <location>
        <begin position="360"/>
        <end position="378"/>
    </location>
</feature>
<dbReference type="PANTHER" id="PTHR33567">
    <property type="entry name" value="CHROMATE ION TRANSPORTER (EUROFUNG)"/>
    <property type="match status" value="1"/>
</dbReference>
<feature type="transmembrane region" description="Helical" evidence="7">
    <location>
        <begin position="230"/>
        <end position="252"/>
    </location>
</feature>
<evidence type="ECO:0000313" key="8">
    <source>
        <dbReference type="EMBL" id="KMS51975.1"/>
    </source>
</evidence>
<dbReference type="PATRIC" id="fig|1114963.3.peg.4161"/>
<keyword evidence="6 7" id="KW-0472">Membrane</keyword>
<dbReference type="Proteomes" id="UP000052268">
    <property type="component" value="Unassembled WGS sequence"/>
</dbReference>
<sequence>MTTETATMPSVEPGPPPITLVTLFLKFLRFGALAFGGPVAQIAMLRQALVEEERWIGKARFNRLLAVLQVLPGPEAHELCVHLGMIARGRIGGLVAGLGFMLPGLALMLLAGWFYVGFVVRDTHLSVALLGVQVVVLAIIARAVVRIGQHIIENWLLGLIALASLAVTLADVPFWIPLATGGLAYALSHRPGAAALVLVAAAGLATAVHLFAVPAASLHAATGTSVTSIALFLAGLKGGMLTFGGAYTAIPYVRADTVGRGWIGDATFLDGIALAGVLPAPLVIFATFVGYVVGGPTGALAITAGMFLPAFAFSLILFERLEAIVENPSLHRVLEGIAAAVVGVITATLLHLGQATGSRLPAPALGIVLFAAALAVAWRVKGAWVTPAIIAAGAITGWIVF</sequence>
<evidence type="ECO:0000256" key="4">
    <source>
        <dbReference type="ARBA" id="ARBA00022692"/>
    </source>
</evidence>
<dbReference type="Pfam" id="PF02417">
    <property type="entry name" value="Chromate_transp"/>
    <property type="match status" value="2"/>
</dbReference>
<evidence type="ECO:0000256" key="7">
    <source>
        <dbReference type="SAM" id="Phobius"/>
    </source>
</evidence>
<keyword evidence="3" id="KW-1003">Cell membrane</keyword>
<feature type="transmembrane region" description="Helical" evidence="7">
    <location>
        <begin position="124"/>
        <end position="144"/>
    </location>
</feature>
<gene>
    <name evidence="8" type="ORF">V474_02700</name>
</gene>
<keyword evidence="9" id="KW-1185">Reference proteome</keyword>
<name>A0A0J8A9P3_9SPHN</name>
<feature type="transmembrane region" description="Helical" evidence="7">
    <location>
        <begin position="94"/>
        <end position="118"/>
    </location>
</feature>
<evidence type="ECO:0000313" key="9">
    <source>
        <dbReference type="Proteomes" id="UP000052268"/>
    </source>
</evidence>
<dbReference type="EMBL" id="JACU01000010">
    <property type="protein sequence ID" value="KMS51975.1"/>
    <property type="molecule type" value="Genomic_DNA"/>
</dbReference>
<dbReference type="PANTHER" id="PTHR33567:SF3">
    <property type="entry name" value="CHROMATE ION TRANSPORTER (EUROFUNG)"/>
    <property type="match status" value="1"/>
</dbReference>
<proteinExistence type="inferred from homology"/>
<feature type="transmembrane region" description="Helical" evidence="7">
    <location>
        <begin position="272"/>
        <end position="293"/>
    </location>
</feature>
<evidence type="ECO:0000256" key="1">
    <source>
        <dbReference type="ARBA" id="ARBA00004651"/>
    </source>
</evidence>
<dbReference type="GO" id="GO:0005886">
    <property type="term" value="C:plasma membrane"/>
    <property type="evidence" value="ECO:0007669"/>
    <property type="project" value="UniProtKB-SubCell"/>
</dbReference>